<keyword evidence="7" id="KW-1185">Reference proteome</keyword>
<sequence>MSVSTLPDCRVDVGAVGGVGELAAVLARDGVALFDGVHNEQQLQQLASRLGHLVPHRNSTGSGITVITDRVGTRPSPGQAGFCRHALAAHTDCSDLPRPPLIVAMTCGRPAARGGDCTLVDGRAVHHELATTSPEALADLSARRGAYFGGAAGIVGNVFEPDLHGLVALRLRRDELARFSPQTQRWLPVLAQVIDRHTITIPTRVGGGYVVNNRRWLHGRTAFTGPRTMYRALIEPRPAWHIPAGFTPVVTP</sequence>
<dbReference type="InterPro" id="IPR042098">
    <property type="entry name" value="TauD-like_sf"/>
</dbReference>
<feature type="domain" description="TauD/TfdA-like" evidence="5">
    <location>
        <begin position="19"/>
        <end position="232"/>
    </location>
</feature>
<comment type="cofactor">
    <cofactor evidence="1">
        <name>Fe(2+)</name>
        <dbReference type="ChEBI" id="CHEBI:29033"/>
    </cofactor>
</comment>
<evidence type="ECO:0000256" key="1">
    <source>
        <dbReference type="ARBA" id="ARBA00001954"/>
    </source>
</evidence>
<dbReference type="SUPFAM" id="SSF51197">
    <property type="entry name" value="Clavaminate synthase-like"/>
    <property type="match status" value="1"/>
</dbReference>
<dbReference type="EMBL" id="FNUJ01000021">
    <property type="protein sequence ID" value="SEF38381.1"/>
    <property type="molecule type" value="Genomic_DNA"/>
</dbReference>
<dbReference type="GO" id="GO:0017000">
    <property type="term" value="P:antibiotic biosynthetic process"/>
    <property type="evidence" value="ECO:0007669"/>
    <property type="project" value="UniProtKB-KW"/>
</dbReference>
<evidence type="ECO:0000259" key="5">
    <source>
        <dbReference type="Pfam" id="PF02668"/>
    </source>
</evidence>
<accession>A0A1H5RLI1</accession>
<evidence type="ECO:0000313" key="6">
    <source>
        <dbReference type="EMBL" id="SEF38381.1"/>
    </source>
</evidence>
<proteinExistence type="predicted"/>
<dbReference type="OrthoDB" id="3540068at2"/>
<evidence type="ECO:0000256" key="2">
    <source>
        <dbReference type="ARBA" id="ARBA00023002"/>
    </source>
</evidence>
<dbReference type="InterPro" id="IPR050411">
    <property type="entry name" value="AlphaKG_dependent_hydroxylases"/>
</dbReference>
<evidence type="ECO:0000256" key="4">
    <source>
        <dbReference type="ARBA" id="ARBA00023194"/>
    </source>
</evidence>
<dbReference type="GO" id="GO:0051213">
    <property type="term" value="F:dioxygenase activity"/>
    <property type="evidence" value="ECO:0007669"/>
    <property type="project" value="UniProtKB-KW"/>
</dbReference>
<dbReference type="RefSeq" id="WP_086676784.1">
    <property type="nucleotide sequence ID" value="NZ_FNUJ01000021.1"/>
</dbReference>
<reference evidence="7" key="1">
    <citation type="submission" date="2016-10" db="EMBL/GenBank/DDBJ databases">
        <authorList>
            <person name="Varghese N."/>
            <person name="Submissions S."/>
        </authorList>
    </citation>
    <scope>NUCLEOTIDE SEQUENCE [LARGE SCALE GENOMIC DNA]</scope>
    <source>
        <strain evidence="7">DSM 44654</strain>
    </source>
</reference>
<keyword evidence="4" id="KW-0045">Antibiotic biosynthesis</keyword>
<dbReference type="AlphaFoldDB" id="A0A1H5RLI1"/>
<dbReference type="Proteomes" id="UP000198878">
    <property type="component" value="Unassembled WGS sequence"/>
</dbReference>
<dbReference type="Gene3D" id="3.60.130.10">
    <property type="entry name" value="Clavaminate synthase-like"/>
    <property type="match status" value="1"/>
</dbReference>
<dbReference type="InterPro" id="IPR003819">
    <property type="entry name" value="TauD/TfdA-like"/>
</dbReference>
<dbReference type="PANTHER" id="PTHR10696:SF56">
    <property type="entry name" value="TAUD_TFDA-LIKE DOMAIN-CONTAINING PROTEIN"/>
    <property type="match status" value="1"/>
</dbReference>
<organism evidence="6 7">
    <name type="scientific">Amycolatopsis pretoriensis</name>
    <dbReference type="NCBI Taxonomy" id="218821"/>
    <lineage>
        <taxon>Bacteria</taxon>
        <taxon>Bacillati</taxon>
        <taxon>Actinomycetota</taxon>
        <taxon>Actinomycetes</taxon>
        <taxon>Pseudonocardiales</taxon>
        <taxon>Pseudonocardiaceae</taxon>
        <taxon>Amycolatopsis</taxon>
    </lineage>
</organism>
<evidence type="ECO:0000313" key="7">
    <source>
        <dbReference type="Proteomes" id="UP000198878"/>
    </source>
</evidence>
<protein>
    <submittedName>
        <fullName evidence="6">Taurine dioxygenase, alpha-ketoglutarate-dependent</fullName>
    </submittedName>
</protein>
<keyword evidence="6" id="KW-0223">Dioxygenase</keyword>
<gene>
    <name evidence="6" type="ORF">SAMN05421837_12112</name>
</gene>
<keyword evidence="3" id="KW-0408">Iron</keyword>
<dbReference type="Pfam" id="PF02668">
    <property type="entry name" value="TauD"/>
    <property type="match status" value="1"/>
</dbReference>
<name>A0A1H5RLI1_9PSEU</name>
<dbReference type="PANTHER" id="PTHR10696">
    <property type="entry name" value="GAMMA-BUTYROBETAINE HYDROXYLASE-RELATED"/>
    <property type="match status" value="1"/>
</dbReference>
<keyword evidence="2" id="KW-0560">Oxidoreductase</keyword>
<dbReference type="STRING" id="218821.SAMN05421837_12112"/>
<evidence type="ECO:0000256" key="3">
    <source>
        <dbReference type="ARBA" id="ARBA00023004"/>
    </source>
</evidence>